<sequence length="189" mass="20857">MENRIVELLKESDALLTGHFLLSSGKHSDKYVQCAKLLQYPEKAEEVCQVLKEKLKDEKIDIVVGPAMGGIIIAYELGRALGVPAIFTERENNEMTLRRGFEIKEGQNVLVVEDVVTTGKSSLETIKVIEDYGGKVVGIASLVDRTGGKDIGTKLFSAVALEINTYDKENCPLCEKNIELVKPGSRKKF</sequence>
<gene>
    <name evidence="1" type="ORF">JFY71_10455</name>
</gene>
<protein>
    <submittedName>
        <fullName evidence="1">Orotate phosphoribosyltransferase</fullName>
        <ecNumber evidence="1">2.4.2.10</ecNumber>
    </submittedName>
</protein>
<keyword evidence="1" id="KW-0808">Transferase</keyword>
<dbReference type="Proteomes" id="UP000595814">
    <property type="component" value="Chromosome"/>
</dbReference>
<evidence type="ECO:0000313" key="1">
    <source>
        <dbReference type="EMBL" id="QQK07696.1"/>
    </source>
</evidence>
<dbReference type="EC" id="2.4.2.10" evidence="1"/>
<keyword evidence="1" id="KW-0328">Glycosyltransferase</keyword>
<name>A0AC61MTH7_9FIRM</name>
<reference evidence="1 2" key="1">
    <citation type="journal article" date="2022" name="Int. J. Syst. Evol. Microbiol.">
        <title>Miniphocaeibacter halophilus sp. nov., an ammonium-tolerant acetate-producing bacterium isolated from a biogas system.</title>
        <authorList>
            <person name="Schnurer A."/>
            <person name="Singh A."/>
            <person name="Bi S."/>
            <person name="Qiao W."/>
            <person name="Westerholm M."/>
        </authorList>
    </citation>
    <scope>NUCLEOTIDE SEQUENCE [LARGE SCALE GENOMIC DNA]</scope>
    <source>
        <strain evidence="1 2">AMB_01</strain>
    </source>
</reference>
<dbReference type="EMBL" id="CP066744">
    <property type="protein sequence ID" value="QQK07696.1"/>
    <property type="molecule type" value="Genomic_DNA"/>
</dbReference>
<evidence type="ECO:0000313" key="2">
    <source>
        <dbReference type="Proteomes" id="UP000595814"/>
    </source>
</evidence>
<accession>A0AC61MTH7</accession>
<organism evidence="1 2">
    <name type="scientific">Miniphocaeibacter halophilus</name>
    <dbReference type="NCBI Taxonomy" id="2931922"/>
    <lineage>
        <taxon>Bacteria</taxon>
        <taxon>Bacillati</taxon>
        <taxon>Bacillota</taxon>
        <taxon>Tissierellia</taxon>
        <taxon>Tissierellales</taxon>
        <taxon>Peptoniphilaceae</taxon>
        <taxon>Miniphocaeibacter</taxon>
    </lineage>
</organism>
<keyword evidence="2" id="KW-1185">Reference proteome</keyword>
<proteinExistence type="predicted"/>